<dbReference type="Gene3D" id="1.10.1140.10">
    <property type="entry name" value="Bovine Mitochondrial F1-atpase, Atp Synthase Beta Chain, Chain D, domain 3"/>
    <property type="match status" value="1"/>
</dbReference>
<evidence type="ECO:0000256" key="7">
    <source>
        <dbReference type="ARBA" id="ARBA00022967"/>
    </source>
</evidence>
<dbReference type="GO" id="GO:0046962">
    <property type="term" value="F:sodium-transporting ATPase activity, rotational mechanism"/>
    <property type="evidence" value="ECO:0007669"/>
    <property type="project" value="UniProtKB-EC"/>
</dbReference>
<dbReference type="CDD" id="cd18115">
    <property type="entry name" value="ATP-synt_F1_beta_N"/>
    <property type="match status" value="1"/>
</dbReference>
<evidence type="ECO:0000256" key="1">
    <source>
        <dbReference type="ARBA" id="ARBA00004370"/>
    </source>
</evidence>
<dbReference type="EMBL" id="FNXG01000001">
    <property type="protein sequence ID" value="SEH58785.1"/>
    <property type="molecule type" value="Genomic_DNA"/>
</dbReference>
<dbReference type="EC" id="7.1.2.2" evidence="14"/>
<dbReference type="Pfam" id="PF02874">
    <property type="entry name" value="ATP-synt_ab_N"/>
    <property type="match status" value="1"/>
</dbReference>
<evidence type="ECO:0000256" key="9">
    <source>
        <dbReference type="ARBA" id="ARBA00023136"/>
    </source>
</evidence>
<feature type="domain" description="AAA+ ATPase" evidence="15">
    <location>
        <begin position="142"/>
        <end position="335"/>
    </location>
</feature>
<evidence type="ECO:0000313" key="16">
    <source>
        <dbReference type="EMBL" id="SEH58785.1"/>
    </source>
</evidence>
<comment type="function">
    <text evidence="13">Produces ATP from ADP in the presence of a sodium ion gradient across the membrane. The beta chain is the catalytic subunit.</text>
</comment>
<keyword evidence="4 14" id="KW-0547">Nucleotide-binding</keyword>
<keyword evidence="11 14" id="KW-0066">ATP synthesis</keyword>
<dbReference type="InterPro" id="IPR027417">
    <property type="entry name" value="P-loop_NTPase"/>
</dbReference>
<evidence type="ECO:0000256" key="6">
    <source>
        <dbReference type="ARBA" id="ARBA00022840"/>
    </source>
</evidence>
<dbReference type="PANTHER" id="PTHR15184:SF71">
    <property type="entry name" value="ATP SYNTHASE SUBUNIT BETA, MITOCHONDRIAL"/>
    <property type="match status" value="1"/>
</dbReference>
<keyword evidence="14" id="KW-1003">Cell membrane</keyword>
<dbReference type="InterPro" id="IPR020003">
    <property type="entry name" value="ATPase_a/bsu_AS"/>
</dbReference>
<dbReference type="SMART" id="SM00382">
    <property type="entry name" value="AAA"/>
    <property type="match status" value="1"/>
</dbReference>
<dbReference type="InterPro" id="IPR024034">
    <property type="entry name" value="ATPase_F1/V1_b/a_C"/>
</dbReference>
<feature type="binding site" evidence="14">
    <location>
        <begin position="150"/>
        <end position="157"/>
    </location>
    <ligand>
        <name>ATP</name>
        <dbReference type="ChEBI" id="CHEBI:30616"/>
    </ligand>
</feature>
<dbReference type="PANTHER" id="PTHR15184">
    <property type="entry name" value="ATP SYNTHASE"/>
    <property type="match status" value="1"/>
</dbReference>
<dbReference type="InterPro" id="IPR004100">
    <property type="entry name" value="ATPase_F1/V1/A1_a/bsu_N"/>
</dbReference>
<keyword evidence="8 14" id="KW-0406">Ion transport</keyword>
<keyword evidence="6 14" id="KW-0067">ATP-binding</keyword>
<evidence type="ECO:0000256" key="11">
    <source>
        <dbReference type="ARBA" id="ARBA00023310"/>
    </source>
</evidence>
<dbReference type="GO" id="GO:0005524">
    <property type="term" value="F:ATP binding"/>
    <property type="evidence" value="ECO:0007669"/>
    <property type="project" value="UniProtKB-UniRule"/>
</dbReference>
<dbReference type="GO" id="GO:0005886">
    <property type="term" value="C:plasma membrane"/>
    <property type="evidence" value="ECO:0007669"/>
    <property type="project" value="UniProtKB-SubCell"/>
</dbReference>
<dbReference type="CDD" id="cd18110">
    <property type="entry name" value="ATP-synt_F1_beta_C"/>
    <property type="match status" value="1"/>
</dbReference>
<evidence type="ECO:0000256" key="10">
    <source>
        <dbReference type="ARBA" id="ARBA00023196"/>
    </source>
</evidence>
<evidence type="ECO:0000256" key="2">
    <source>
        <dbReference type="ARBA" id="ARBA00008936"/>
    </source>
</evidence>
<evidence type="ECO:0000256" key="8">
    <source>
        <dbReference type="ARBA" id="ARBA00023065"/>
    </source>
</evidence>
<dbReference type="NCBIfam" id="TIGR01039">
    <property type="entry name" value="atpD"/>
    <property type="match status" value="1"/>
</dbReference>
<keyword evidence="10 14" id="KW-0139">CF(1)</keyword>
<keyword evidence="5 14" id="KW-0375">Hydrogen ion transport</keyword>
<dbReference type="AlphaFoldDB" id="A0A1H6JI43"/>
<dbReference type="Pfam" id="PF22919">
    <property type="entry name" value="ATP-synt_VA_C"/>
    <property type="match status" value="1"/>
</dbReference>
<dbReference type="STRING" id="65735.SAMN04488075_0222"/>
<keyword evidence="9 14" id="KW-0472">Membrane</keyword>
<evidence type="ECO:0000256" key="4">
    <source>
        <dbReference type="ARBA" id="ARBA00022741"/>
    </source>
</evidence>
<evidence type="ECO:0000256" key="5">
    <source>
        <dbReference type="ARBA" id="ARBA00022781"/>
    </source>
</evidence>
<dbReference type="Pfam" id="PF00006">
    <property type="entry name" value="ATP-synt_ab"/>
    <property type="match status" value="1"/>
</dbReference>
<evidence type="ECO:0000313" key="17">
    <source>
        <dbReference type="Proteomes" id="UP000199125"/>
    </source>
</evidence>
<dbReference type="CDD" id="cd01133">
    <property type="entry name" value="F1-ATPase_beta_CD"/>
    <property type="match status" value="1"/>
</dbReference>
<dbReference type="InterPro" id="IPR055190">
    <property type="entry name" value="ATP-synt_VA_C"/>
</dbReference>
<dbReference type="Proteomes" id="UP000199125">
    <property type="component" value="Unassembled WGS sequence"/>
</dbReference>
<dbReference type="RefSeq" id="WP_177172444.1">
    <property type="nucleotide sequence ID" value="NZ_FNXG01000001.1"/>
</dbReference>
<dbReference type="InterPro" id="IPR050053">
    <property type="entry name" value="ATPase_alpha/beta_chains"/>
</dbReference>
<accession>A0A1H6JI43</accession>
<reference evidence="17" key="1">
    <citation type="submission" date="2016-10" db="EMBL/GenBank/DDBJ databases">
        <authorList>
            <person name="Varghese N."/>
            <person name="Submissions S."/>
        </authorList>
    </citation>
    <scope>NUCLEOTIDE SEQUENCE [LARGE SCALE GENOMIC DNA]</scope>
    <source>
        <strain evidence="17">DSM 11593</strain>
    </source>
</reference>
<name>A0A1H6JI43_9RHOB</name>
<dbReference type="InterPro" id="IPR000194">
    <property type="entry name" value="ATPase_F1/V1/A1_a/bsu_nucl-bd"/>
</dbReference>
<comment type="catalytic activity">
    <reaction evidence="14">
        <text>ATP + H2O + 4 H(+)(in) = ADP + phosphate + 5 H(+)(out)</text>
        <dbReference type="Rhea" id="RHEA:57720"/>
        <dbReference type="ChEBI" id="CHEBI:15377"/>
        <dbReference type="ChEBI" id="CHEBI:15378"/>
        <dbReference type="ChEBI" id="CHEBI:30616"/>
        <dbReference type="ChEBI" id="CHEBI:43474"/>
        <dbReference type="ChEBI" id="CHEBI:456216"/>
        <dbReference type="EC" id="7.1.2.2"/>
    </reaction>
</comment>
<proteinExistence type="inferred from homology"/>
<protein>
    <recommendedName>
        <fullName evidence="14">ATP synthase subunit beta</fullName>
        <ecNumber evidence="14">7.1.2.2</ecNumber>
    </recommendedName>
    <alternativeName>
        <fullName evidence="14">ATP synthase F1 sector subunit beta</fullName>
    </alternativeName>
    <alternativeName>
        <fullName evidence="14">F-ATPase subunit beta</fullName>
    </alternativeName>
</protein>
<evidence type="ECO:0000259" key="15">
    <source>
        <dbReference type="SMART" id="SM00382"/>
    </source>
</evidence>
<dbReference type="SUPFAM" id="SSF47917">
    <property type="entry name" value="C-terminal domain of alpha and beta subunits of F1 ATP synthase"/>
    <property type="match status" value="1"/>
</dbReference>
<evidence type="ECO:0000256" key="12">
    <source>
        <dbReference type="ARBA" id="ARBA00052325"/>
    </source>
</evidence>
<dbReference type="GO" id="GO:0046933">
    <property type="term" value="F:proton-transporting ATP synthase activity, rotational mechanism"/>
    <property type="evidence" value="ECO:0007669"/>
    <property type="project" value="UniProtKB-UniRule"/>
</dbReference>
<dbReference type="InterPro" id="IPR036121">
    <property type="entry name" value="ATPase_F1/V1/A1_a/bsu_N_sf"/>
</dbReference>
<comment type="subcellular location">
    <subcellularLocation>
        <location evidence="14">Cell membrane</location>
        <topology evidence="14">Peripheral membrane protein</topology>
    </subcellularLocation>
    <subcellularLocation>
        <location evidence="1">Membrane</location>
    </subcellularLocation>
</comment>
<keyword evidence="17" id="KW-1185">Reference proteome</keyword>
<dbReference type="Gene3D" id="3.40.50.300">
    <property type="entry name" value="P-loop containing nucleotide triphosphate hydrolases"/>
    <property type="match status" value="1"/>
</dbReference>
<dbReference type="SUPFAM" id="SSF50615">
    <property type="entry name" value="N-terminal domain of alpha and beta subunits of F1 ATP synthase"/>
    <property type="match status" value="1"/>
</dbReference>
<dbReference type="FunFam" id="2.40.10.170:FF:000005">
    <property type="entry name" value="ATP synthase subunit beta"/>
    <property type="match status" value="1"/>
</dbReference>
<keyword evidence="7 14" id="KW-1278">Translocase</keyword>
<dbReference type="InterPro" id="IPR005722">
    <property type="entry name" value="ATP_synth_F1_bsu"/>
</dbReference>
<dbReference type="FunFam" id="1.10.1140.10:FF:000001">
    <property type="entry name" value="ATP synthase subunit beta"/>
    <property type="match status" value="1"/>
</dbReference>
<dbReference type="Gene3D" id="2.40.10.170">
    <property type="match status" value="1"/>
</dbReference>
<dbReference type="GO" id="GO:0045259">
    <property type="term" value="C:proton-transporting ATP synthase complex"/>
    <property type="evidence" value="ECO:0007669"/>
    <property type="project" value="UniProtKB-KW"/>
</dbReference>
<dbReference type="SUPFAM" id="SSF52540">
    <property type="entry name" value="P-loop containing nucleoside triphosphate hydrolases"/>
    <property type="match status" value="1"/>
</dbReference>
<evidence type="ECO:0000256" key="14">
    <source>
        <dbReference type="HAMAP-Rule" id="MF_01347"/>
    </source>
</evidence>
<dbReference type="HAMAP" id="MF_01347">
    <property type="entry name" value="ATP_synth_beta_bact"/>
    <property type="match status" value="1"/>
</dbReference>
<dbReference type="FunFam" id="3.40.50.300:FF:000026">
    <property type="entry name" value="ATP synthase subunit beta"/>
    <property type="match status" value="1"/>
</dbReference>
<dbReference type="InterPro" id="IPR003593">
    <property type="entry name" value="AAA+_ATPase"/>
</dbReference>
<comment type="catalytic activity">
    <reaction evidence="12">
        <text>4 Na(+)(in) + ATP + H2O = 4 Na(+)(out) + ADP + phosphate + H(+)</text>
        <dbReference type="Rhea" id="RHEA:58156"/>
        <dbReference type="ChEBI" id="CHEBI:15377"/>
        <dbReference type="ChEBI" id="CHEBI:15378"/>
        <dbReference type="ChEBI" id="CHEBI:29101"/>
        <dbReference type="ChEBI" id="CHEBI:30616"/>
        <dbReference type="ChEBI" id="CHEBI:43474"/>
        <dbReference type="ChEBI" id="CHEBI:456216"/>
        <dbReference type="EC" id="7.2.2.1"/>
    </reaction>
</comment>
<gene>
    <name evidence="14" type="primary">atpD</name>
    <name evidence="16" type="ORF">SAMN04488075_0222</name>
</gene>
<evidence type="ECO:0000256" key="3">
    <source>
        <dbReference type="ARBA" id="ARBA00022448"/>
    </source>
</evidence>
<comment type="similarity">
    <text evidence="2 14">Belongs to the ATPase alpha/beta chains family.</text>
</comment>
<dbReference type="PROSITE" id="PS00152">
    <property type="entry name" value="ATPASE_ALPHA_BETA"/>
    <property type="match status" value="1"/>
</dbReference>
<organism evidence="16 17">
    <name type="scientific">Paracoccus alkenifer</name>
    <dbReference type="NCBI Taxonomy" id="65735"/>
    <lineage>
        <taxon>Bacteria</taxon>
        <taxon>Pseudomonadati</taxon>
        <taxon>Pseudomonadota</taxon>
        <taxon>Alphaproteobacteria</taxon>
        <taxon>Rhodobacterales</taxon>
        <taxon>Paracoccaceae</taxon>
        <taxon>Paracoccus</taxon>
    </lineage>
</organism>
<dbReference type="PIRSF" id="PIRSF039072">
    <property type="entry name" value="ATPase_subunit_beta"/>
    <property type="match status" value="1"/>
</dbReference>
<keyword evidence="3 14" id="KW-0813">Transport</keyword>
<sequence length="473" mass="50170">MAATGKITQVIGAVVDVQFDDNLPAILNALETENNGRKLVLEVAQHLGENTVRAIAMDATEGLVRGAVVTDLGGPISVPVGEATLGRILNVVGEPVDDRGPVTASETRAIHQPAPEFAQQATSSEILVTGIKVIDLLAPYSKGGKIGLFGGAGVGKTVLIMELINNIAKVHSGYSVFAGVGERTREGNDLYHEMVESGVIKPDNLTESQVALVYGQMNEPPGARMRVALTGLTLAEQFRDATGTDVLFFVDNIFRFTQAGSEVSALLGRIPSAVGYQPTLATDMGAMQERITSTKAGSITSIQAVYVPADDLTDPAPATTFAHLDATTVLSRAISELGIYPAVDPLDSNSRILDPAVVGEEHYQVARDVQGILQKYKSLQDIIAILGMDELSEEDKLTVARARKIQRFLSQPFDVAKVFTGSDGVQVPLEDTISSFKAVVAGEYDHLPEAAFYMVGGIEDVKAKAQRLAADAA</sequence>
<comment type="function">
    <text evidence="14">Produces ATP from ADP in the presence of a proton gradient across the membrane. The catalytic sites are hosted primarily by the beta subunits.</text>
</comment>
<evidence type="ECO:0000256" key="13">
    <source>
        <dbReference type="ARBA" id="ARBA00059242"/>
    </source>
</evidence>